<organism evidence="14 15">
    <name type="scientific">Rhizobium mongolense USDA 1844</name>
    <dbReference type="NCBI Taxonomy" id="1079460"/>
    <lineage>
        <taxon>Bacteria</taxon>
        <taxon>Pseudomonadati</taxon>
        <taxon>Pseudomonadota</taxon>
        <taxon>Alphaproteobacteria</taxon>
        <taxon>Hyphomicrobiales</taxon>
        <taxon>Rhizobiaceae</taxon>
        <taxon>Rhizobium/Agrobacterium group</taxon>
        <taxon>Rhizobium</taxon>
    </lineage>
</organism>
<dbReference type="PANTHER" id="PTHR11669:SF0">
    <property type="entry name" value="PROTEIN STICHEL-LIKE 2"/>
    <property type="match status" value="1"/>
</dbReference>
<comment type="function">
    <text evidence="11">DNA polymerase III is a complex, multichain enzyme responsible for most of the replicative synthesis in bacteria. This DNA polymerase also exhibits 3' to 5' exonuclease activity.</text>
</comment>
<dbReference type="GO" id="GO:0006261">
    <property type="term" value="P:DNA-templated DNA replication"/>
    <property type="evidence" value="ECO:0007669"/>
    <property type="project" value="TreeGrafter"/>
</dbReference>
<evidence type="ECO:0000256" key="6">
    <source>
        <dbReference type="ARBA" id="ARBA00022741"/>
    </source>
</evidence>
<dbReference type="Pfam" id="PF13177">
    <property type="entry name" value="DNA_pol3_delta2"/>
    <property type="match status" value="1"/>
</dbReference>
<feature type="domain" description="AAA+ ATPase" evidence="13">
    <location>
        <begin position="53"/>
        <end position="199"/>
    </location>
</feature>
<keyword evidence="4 11" id="KW-0235">DNA replication</keyword>
<proteinExistence type="inferred from homology"/>
<evidence type="ECO:0000256" key="12">
    <source>
        <dbReference type="SAM" id="MobiDB-lite"/>
    </source>
</evidence>
<comment type="subunit">
    <text evidence="11">DNA polymerase III contains a core (composed of alpha, epsilon and theta chains) that associates with a tau subunit. This core dimerizes to form the POLIII' complex. PolIII' associates with the gamma complex (composed of gamma, delta, delta', psi and chi chains) and with the beta chain to form the complete DNA polymerase III complex.</text>
</comment>
<evidence type="ECO:0000256" key="9">
    <source>
        <dbReference type="ARBA" id="ARBA00022932"/>
    </source>
</evidence>
<dbReference type="GO" id="GO:0046872">
    <property type="term" value="F:metal ion binding"/>
    <property type="evidence" value="ECO:0007669"/>
    <property type="project" value="UniProtKB-KW"/>
</dbReference>
<dbReference type="EMBL" id="VISO01000003">
    <property type="protein sequence ID" value="TVZ65730.1"/>
    <property type="molecule type" value="Genomic_DNA"/>
</dbReference>
<dbReference type="Proteomes" id="UP000319824">
    <property type="component" value="Unassembled WGS sequence"/>
</dbReference>
<dbReference type="InterPro" id="IPR045085">
    <property type="entry name" value="HLD_clamp_pol_III_gamma_tau"/>
</dbReference>
<dbReference type="Gene3D" id="3.40.50.300">
    <property type="entry name" value="P-loop containing nucleotide triphosphate hydrolases"/>
    <property type="match status" value="1"/>
</dbReference>
<evidence type="ECO:0000259" key="13">
    <source>
        <dbReference type="SMART" id="SM00382"/>
    </source>
</evidence>
<comment type="caution">
    <text evidence="14">The sequence shown here is derived from an EMBL/GenBank/DDBJ whole genome shotgun (WGS) entry which is preliminary data.</text>
</comment>
<dbReference type="Pfam" id="PF12362">
    <property type="entry name" value="DUF3646"/>
    <property type="match status" value="1"/>
</dbReference>
<dbReference type="EC" id="2.7.7.7" evidence="11"/>
<dbReference type="NCBIfam" id="TIGR02397">
    <property type="entry name" value="dnaX_nterm"/>
    <property type="match status" value="1"/>
</dbReference>
<dbReference type="FunFam" id="1.10.8.60:FF:000013">
    <property type="entry name" value="DNA polymerase III subunit gamma/tau"/>
    <property type="match status" value="1"/>
</dbReference>
<dbReference type="InterPro" id="IPR008921">
    <property type="entry name" value="DNA_pol3_clamp-load_cplx_C"/>
</dbReference>
<dbReference type="RefSeq" id="WP_022713222.1">
    <property type="nucleotide sequence ID" value="NZ_ATTQ01000002.1"/>
</dbReference>
<evidence type="ECO:0000256" key="4">
    <source>
        <dbReference type="ARBA" id="ARBA00022705"/>
    </source>
</evidence>
<feature type="region of interest" description="Disordered" evidence="12">
    <location>
        <begin position="594"/>
        <end position="625"/>
    </location>
</feature>
<evidence type="ECO:0000256" key="1">
    <source>
        <dbReference type="ARBA" id="ARBA00006360"/>
    </source>
</evidence>
<keyword evidence="5" id="KW-0479">Metal-binding</keyword>
<keyword evidence="3 11" id="KW-0548">Nucleotidyltransferase</keyword>
<keyword evidence="7" id="KW-0862">Zinc</keyword>
<evidence type="ECO:0000256" key="7">
    <source>
        <dbReference type="ARBA" id="ARBA00022833"/>
    </source>
</evidence>
<evidence type="ECO:0000256" key="2">
    <source>
        <dbReference type="ARBA" id="ARBA00022679"/>
    </source>
</evidence>
<dbReference type="PANTHER" id="PTHR11669">
    <property type="entry name" value="REPLICATION FACTOR C / DNA POLYMERASE III GAMMA-TAU SUBUNIT"/>
    <property type="match status" value="1"/>
</dbReference>
<evidence type="ECO:0000313" key="14">
    <source>
        <dbReference type="EMBL" id="TVZ65730.1"/>
    </source>
</evidence>
<dbReference type="Pfam" id="PF22608">
    <property type="entry name" value="DNAX_ATPase_lid"/>
    <property type="match status" value="1"/>
</dbReference>
<dbReference type="CDD" id="cd00009">
    <property type="entry name" value="AAA"/>
    <property type="match status" value="1"/>
</dbReference>
<feature type="compositionally biased region" description="Low complexity" evidence="12">
    <location>
        <begin position="400"/>
        <end position="412"/>
    </location>
</feature>
<dbReference type="FunFam" id="3.40.50.300:FF:000014">
    <property type="entry name" value="DNA polymerase III subunit gamma/tau"/>
    <property type="match status" value="1"/>
</dbReference>
<comment type="catalytic activity">
    <reaction evidence="10 11">
        <text>DNA(n) + a 2'-deoxyribonucleoside 5'-triphosphate = DNA(n+1) + diphosphate</text>
        <dbReference type="Rhea" id="RHEA:22508"/>
        <dbReference type="Rhea" id="RHEA-COMP:17339"/>
        <dbReference type="Rhea" id="RHEA-COMP:17340"/>
        <dbReference type="ChEBI" id="CHEBI:33019"/>
        <dbReference type="ChEBI" id="CHEBI:61560"/>
        <dbReference type="ChEBI" id="CHEBI:173112"/>
        <dbReference type="EC" id="2.7.7.7"/>
    </reaction>
</comment>
<dbReference type="GO" id="GO:0003677">
    <property type="term" value="F:DNA binding"/>
    <property type="evidence" value="ECO:0007669"/>
    <property type="project" value="InterPro"/>
</dbReference>
<protein>
    <recommendedName>
        <fullName evidence="11">DNA polymerase III subunit gamma/tau</fullName>
        <ecNumber evidence="11">2.7.7.7</ecNumber>
    </recommendedName>
</protein>
<accession>A0A559STP0</accession>
<dbReference type="InterPro" id="IPR050238">
    <property type="entry name" value="DNA_Rep/Repair_Clamp_Loader"/>
</dbReference>
<comment type="similarity">
    <text evidence="1 11">Belongs to the DnaX/STICHEL family.</text>
</comment>
<dbReference type="SUPFAM" id="SSF52540">
    <property type="entry name" value="P-loop containing nucleoside triphosphate hydrolases"/>
    <property type="match status" value="1"/>
</dbReference>
<dbReference type="GO" id="GO:0005524">
    <property type="term" value="F:ATP binding"/>
    <property type="evidence" value="ECO:0007669"/>
    <property type="project" value="UniProtKB-KW"/>
</dbReference>
<evidence type="ECO:0000256" key="3">
    <source>
        <dbReference type="ARBA" id="ARBA00022695"/>
    </source>
</evidence>
<keyword evidence="8 11" id="KW-0067">ATP-binding</keyword>
<dbReference type="GO" id="GO:0003887">
    <property type="term" value="F:DNA-directed DNA polymerase activity"/>
    <property type="evidence" value="ECO:0007669"/>
    <property type="project" value="UniProtKB-KW"/>
</dbReference>
<evidence type="ECO:0000256" key="10">
    <source>
        <dbReference type="ARBA" id="ARBA00049244"/>
    </source>
</evidence>
<evidence type="ECO:0000256" key="5">
    <source>
        <dbReference type="ARBA" id="ARBA00022723"/>
    </source>
</evidence>
<dbReference type="AlphaFoldDB" id="A0A559STP0"/>
<keyword evidence="9 11" id="KW-0239">DNA-directed DNA polymerase</keyword>
<feature type="compositionally biased region" description="Polar residues" evidence="12">
    <location>
        <begin position="423"/>
        <end position="436"/>
    </location>
</feature>
<sequence>MSDTERQSQDAASTGTGYRVLARKYRPKDFTDLMVGQEPMVRTLTNAFETGRIAQAYMLTGVRGVGKTTTARILARALNYKTPEIDKPTIDLRVPGEHCQAIMEGRHVDVIEMDAASHTGIDDIREIIEQVRYRPVSARYKVYIIDEVHMLSTQAFNGLLKTLEEPPEHVKFIFATTEIRKVPITVLSRCQRFDLRRISAADLVGLFTTIAAKEGLDAEPDALAMIARAAEGSARDGLSLLDQAIAHGSGVVQADAVRGMLGLADRARIVDLFEHVARGDVAAALGEFQAQYEAGANPVVVLTDLADFTHLVTRLKYVPDAANDPSLSEVERTRASEFAQGIAVTTLSRIWQMLLKGIPETESSSRTAGAAEMVLIRLAHAAHLPSPEDAARRLAELSENGSGTRPSPTPSGNGSGNGAHVPYQSTLAVRATESTPRPQPSGGPAMLRAVPDPDPQLMQTAGRIETKPAEAPKPLVHVNSIADIVNLAAEKRDPKLKALVRNFVRPVKIEAGRLDVSLTDGAPATLLNELAVKLKEWTRIHWIVSLSREAGDPTMVEAEAKAKEQQVSDARQDPDVAAILAQFPGAKIIDVRVRAPEPEEEGEAKPPAVAESEEGDILPGDDIEF</sequence>
<dbReference type="GO" id="GO:0009360">
    <property type="term" value="C:DNA polymerase III complex"/>
    <property type="evidence" value="ECO:0007669"/>
    <property type="project" value="InterPro"/>
</dbReference>
<evidence type="ECO:0000256" key="11">
    <source>
        <dbReference type="RuleBase" id="RU364063"/>
    </source>
</evidence>
<dbReference type="InterPro" id="IPR003593">
    <property type="entry name" value="AAA+_ATPase"/>
</dbReference>
<dbReference type="Pfam" id="PF12169">
    <property type="entry name" value="DNA_pol3_gamma3"/>
    <property type="match status" value="1"/>
</dbReference>
<feature type="region of interest" description="Disordered" evidence="12">
    <location>
        <begin position="397"/>
        <end position="458"/>
    </location>
</feature>
<keyword evidence="2 11" id="KW-0808">Transferase</keyword>
<evidence type="ECO:0000256" key="8">
    <source>
        <dbReference type="ARBA" id="ARBA00022840"/>
    </source>
</evidence>
<dbReference type="SMART" id="SM00382">
    <property type="entry name" value="AAA"/>
    <property type="match status" value="1"/>
</dbReference>
<dbReference type="FunFam" id="1.20.272.10:FF:000003">
    <property type="entry name" value="DNA polymerase III subunit gamma/tau"/>
    <property type="match status" value="1"/>
</dbReference>
<dbReference type="InterPro" id="IPR012763">
    <property type="entry name" value="DNA_pol_III_sug/sutau_N"/>
</dbReference>
<dbReference type="CDD" id="cd18137">
    <property type="entry name" value="HLD_clamp_pol_III_gamma_tau"/>
    <property type="match status" value="1"/>
</dbReference>
<dbReference type="InterPro" id="IPR022754">
    <property type="entry name" value="DNA_pol_III_gamma-3"/>
</dbReference>
<dbReference type="NCBIfam" id="NF006585">
    <property type="entry name" value="PRK09111.1"/>
    <property type="match status" value="1"/>
</dbReference>
<keyword evidence="6 11" id="KW-0547">Nucleotide-binding</keyword>
<dbReference type="InterPro" id="IPR022107">
    <property type="entry name" value="DNA_pol_III_gamma/tau_C"/>
</dbReference>
<dbReference type="Gene3D" id="1.10.8.60">
    <property type="match status" value="1"/>
</dbReference>
<feature type="compositionally biased region" description="Acidic residues" evidence="12">
    <location>
        <begin position="611"/>
        <end position="625"/>
    </location>
</feature>
<dbReference type="SUPFAM" id="SSF48019">
    <property type="entry name" value="post-AAA+ oligomerization domain-like"/>
    <property type="match status" value="1"/>
</dbReference>
<dbReference type="InterPro" id="IPR027417">
    <property type="entry name" value="P-loop_NTPase"/>
</dbReference>
<evidence type="ECO:0000313" key="15">
    <source>
        <dbReference type="Proteomes" id="UP000319824"/>
    </source>
</evidence>
<gene>
    <name evidence="11" type="primary">dnaX</name>
    <name evidence="14" type="ORF">BCL32_6055</name>
</gene>
<name>A0A559STP0_9HYPH</name>
<reference evidence="14 15" key="1">
    <citation type="submission" date="2019-06" db="EMBL/GenBank/DDBJ databases">
        <title>Pac Bio to generate improved reference genome sequences for organisms with transposon mutant libraries (support for FEBA project).</title>
        <authorList>
            <person name="Blow M."/>
        </authorList>
    </citation>
    <scope>NUCLEOTIDE SEQUENCE [LARGE SCALE GENOMIC DNA]</scope>
    <source>
        <strain evidence="14 15">USDA 1844</strain>
    </source>
</reference>
<dbReference type="Gene3D" id="1.20.272.10">
    <property type="match status" value="1"/>
</dbReference>